<dbReference type="AlphaFoldDB" id="W3VAT7"/>
<evidence type="ECO:0000256" key="1">
    <source>
        <dbReference type="SAM" id="Phobius"/>
    </source>
</evidence>
<gene>
    <name evidence="2" type="ORF">PTE_00169</name>
</gene>
<name>W3VAT7_9GAMM</name>
<evidence type="ECO:0000313" key="3">
    <source>
        <dbReference type="Proteomes" id="UP000018957"/>
    </source>
</evidence>
<protein>
    <submittedName>
        <fullName evidence="2">Uncharacterized protein</fullName>
    </submittedName>
</protein>
<feature type="transmembrane region" description="Helical" evidence="1">
    <location>
        <begin position="14"/>
        <end position="33"/>
    </location>
</feature>
<comment type="caution">
    <text evidence="2">The sequence shown here is derived from an EMBL/GenBank/DDBJ whole genome shotgun (WGS) entry which is preliminary data.</text>
</comment>
<dbReference type="EMBL" id="AYSJ01000002">
    <property type="protein sequence ID" value="ETS33021.1"/>
    <property type="molecule type" value="Genomic_DNA"/>
</dbReference>
<keyword evidence="1" id="KW-1133">Transmembrane helix</keyword>
<organism evidence="2 3">
    <name type="scientific">Photorhabdus khanii NC19</name>
    <dbReference type="NCBI Taxonomy" id="1004151"/>
    <lineage>
        <taxon>Bacteria</taxon>
        <taxon>Pseudomonadati</taxon>
        <taxon>Pseudomonadota</taxon>
        <taxon>Gammaproteobacteria</taxon>
        <taxon>Enterobacterales</taxon>
        <taxon>Morganellaceae</taxon>
        <taxon>Photorhabdus</taxon>
    </lineage>
</organism>
<evidence type="ECO:0000313" key="2">
    <source>
        <dbReference type="EMBL" id="ETS33021.1"/>
    </source>
</evidence>
<keyword evidence="1" id="KW-0472">Membrane</keyword>
<accession>W3VAT7</accession>
<proteinExistence type="predicted"/>
<dbReference type="Proteomes" id="UP000018957">
    <property type="component" value="Unassembled WGS sequence"/>
</dbReference>
<keyword evidence="1" id="KW-0812">Transmembrane</keyword>
<dbReference type="PATRIC" id="fig|1004151.3.peg.230"/>
<sequence>MDIKFLWVEIMNKLTVVITVIIFTFISVYLWLFMMPNVIYKENDFLKYHLLTHKKIKEVPRISQNYFFEYYPNDELSPIYSSVYFCDLKRMANNYNEIVNYIKSTGYTVNNDNIWYIKGAETIYDDAFMLSKSPVVGSEKKENCLGLTFSESVK</sequence>
<keyword evidence="3" id="KW-1185">Reference proteome</keyword>
<reference evidence="2 3" key="1">
    <citation type="submission" date="2013-11" db="EMBL/GenBank/DDBJ databases">
        <title>Elucidation of the Photorhabdus temperata genome and generation of transposon mutant library to identify motility mutants.</title>
        <authorList>
            <person name="Hurst S.G.IV."/>
            <person name="Micheals B."/>
            <person name="Abebe-Akele F."/>
            <person name="Rowedder H."/>
            <person name="Bullock H."/>
            <person name="Jackobeck R."/>
            <person name="Janicki E."/>
            <person name="Tisa L.S."/>
        </authorList>
    </citation>
    <scope>NUCLEOTIDE SEQUENCE [LARGE SCALE GENOMIC DNA]</scope>
    <source>
        <strain evidence="2 3">NC19</strain>
    </source>
</reference>